<reference evidence="4 5" key="1">
    <citation type="journal article" date="2012" name="Genome Biol.">
        <title>The genome of the polar eukaryotic microalga coccomyxa subellipsoidea reveals traits of cold adaptation.</title>
        <authorList>
            <person name="Blanc G."/>
            <person name="Agarkova I."/>
            <person name="Grimwood J."/>
            <person name="Kuo A."/>
            <person name="Brueggeman A."/>
            <person name="Dunigan D."/>
            <person name="Gurnon J."/>
            <person name="Ladunga I."/>
            <person name="Lindquist E."/>
            <person name="Lucas S."/>
            <person name="Pangilinan J."/>
            <person name="Proschold T."/>
            <person name="Salamov A."/>
            <person name="Schmutz J."/>
            <person name="Weeks D."/>
            <person name="Yamada T."/>
            <person name="Claverie J.M."/>
            <person name="Grigoriev I."/>
            <person name="Van Etten J."/>
            <person name="Lomsadze A."/>
            <person name="Borodovsky M."/>
        </authorList>
    </citation>
    <scope>NUCLEOTIDE SEQUENCE [LARGE SCALE GENOMIC DNA]</scope>
    <source>
        <strain evidence="4 5">C-169</strain>
    </source>
</reference>
<feature type="coiled-coil region" evidence="2">
    <location>
        <begin position="83"/>
        <end position="114"/>
    </location>
</feature>
<evidence type="ECO:0000256" key="3">
    <source>
        <dbReference type="SAM" id="MobiDB-lite"/>
    </source>
</evidence>
<evidence type="ECO:0000256" key="2">
    <source>
        <dbReference type="SAM" id="Coils"/>
    </source>
</evidence>
<sequence length="514" mass="56104">MGEGEGKGCQVCHSSRKPLLCPNCVKRGLLNNLGLKAIRHHRQKLLERVTRSLDPQRRKELRAVQLQKKHECLEAFARTSARAAAAEDEFRRVLEEAEKLRASNKRRYRLVEEAREQLDRKRTELLVHVLPESIHQRTMHLRILSDQLILARSQRMAALLEVLPLQIPALRPSSPEARGDRAPRGGGPLPSRGGPGGDHRGPPATIPYVKLCGLRLPESFAPYVDDQKDAQETGTVLGYLAQFLHLAAFYLDGPLLHTIGLQGSTSSLWVPRSFWEPGPPTESAVNHLHIRSGAHTAAAAPDANNAAYTLAAITQQWEAMKSGNSSMRPTRRQKEEMAMALRMLWRSTAALLAEHLGADAQALPSDWNPIASLAVLCAQAARPSPRRRAASAQVSLAGSVLLRAAALGAGATMAAEGFLTDDDENEVVDGWDMVQRPAVWQPDASTAVSLLGPEAAHYLPPPPSRPVDVLNWERAMFTDSNSVYLTHVAPVIAAALPPSSLTALLSPFRRSSGN</sequence>
<evidence type="ECO:0008006" key="6">
    <source>
        <dbReference type="Google" id="ProtNLM"/>
    </source>
</evidence>
<dbReference type="eggNOG" id="ENOG502RV7A">
    <property type="taxonomic scope" value="Eukaryota"/>
</dbReference>
<dbReference type="Pfam" id="PF10186">
    <property type="entry name" value="ATG14"/>
    <property type="match status" value="1"/>
</dbReference>
<comment type="caution">
    <text evidence="4">The sequence shown here is derived from an EMBL/GenBank/DDBJ whole genome shotgun (WGS) entry which is preliminary data.</text>
</comment>
<dbReference type="InterPro" id="IPR018791">
    <property type="entry name" value="UV_resistance/autophagy_Atg14"/>
</dbReference>
<dbReference type="KEGG" id="csl:COCSUDRAFT_49337"/>
<evidence type="ECO:0000313" key="4">
    <source>
        <dbReference type="EMBL" id="EIE18227.1"/>
    </source>
</evidence>
<dbReference type="EMBL" id="AGSI01000025">
    <property type="protein sequence ID" value="EIE18227.1"/>
    <property type="molecule type" value="Genomic_DNA"/>
</dbReference>
<dbReference type="GO" id="GO:0000323">
    <property type="term" value="C:lytic vacuole"/>
    <property type="evidence" value="ECO:0007669"/>
    <property type="project" value="TreeGrafter"/>
</dbReference>
<keyword evidence="5" id="KW-1185">Reference proteome</keyword>
<protein>
    <recommendedName>
        <fullName evidence="6">UV radiation resistance protein/autophagy-related protein 14</fullName>
    </recommendedName>
</protein>
<proteinExistence type="predicted"/>
<keyword evidence="1 2" id="KW-0175">Coiled coil</keyword>
<dbReference type="OrthoDB" id="544136at2759"/>
<evidence type="ECO:0000256" key="1">
    <source>
        <dbReference type="ARBA" id="ARBA00023054"/>
    </source>
</evidence>
<dbReference type="GO" id="GO:0032991">
    <property type="term" value="C:protein-containing complex"/>
    <property type="evidence" value="ECO:0007669"/>
    <property type="project" value="UniProtKB-ARBA"/>
</dbReference>
<dbReference type="GeneID" id="17036234"/>
<dbReference type="Proteomes" id="UP000007264">
    <property type="component" value="Unassembled WGS sequence"/>
</dbReference>
<gene>
    <name evidence="4" type="ORF">COCSUDRAFT_49337</name>
</gene>
<dbReference type="GO" id="GO:0035493">
    <property type="term" value="P:SNARE complex assembly"/>
    <property type="evidence" value="ECO:0007669"/>
    <property type="project" value="TreeGrafter"/>
</dbReference>
<evidence type="ECO:0000313" key="5">
    <source>
        <dbReference type="Proteomes" id="UP000007264"/>
    </source>
</evidence>
<feature type="compositionally biased region" description="Gly residues" evidence="3">
    <location>
        <begin position="184"/>
        <end position="196"/>
    </location>
</feature>
<feature type="region of interest" description="Disordered" evidence="3">
    <location>
        <begin position="171"/>
        <end position="203"/>
    </location>
</feature>
<dbReference type="PANTHER" id="PTHR15157">
    <property type="entry name" value="UV RADIATION RESISTANCE-ASSOCIATED GENE PROTEIN"/>
    <property type="match status" value="1"/>
</dbReference>
<dbReference type="GO" id="GO:0000149">
    <property type="term" value="F:SNARE binding"/>
    <property type="evidence" value="ECO:0007669"/>
    <property type="project" value="TreeGrafter"/>
</dbReference>
<dbReference type="GO" id="GO:0005768">
    <property type="term" value="C:endosome"/>
    <property type="evidence" value="ECO:0007669"/>
    <property type="project" value="TreeGrafter"/>
</dbReference>
<name>I0YIK8_COCSC</name>
<organism evidence="4 5">
    <name type="scientific">Coccomyxa subellipsoidea (strain C-169)</name>
    <name type="common">Green microalga</name>
    <dbReference type="NCBI Taxonomy" id="574566"/>
    <lineage>
        <taxon>Eukaryota</taxon>
        <taxon>Viridiplantae</taxon>
        <taxon>Chlorophyta</taxon>
        <taxon>core chlorophytes</taxon>
        <taxon>Trebouxiophyceae</taxon>
        <taxon>Trebouxiophyceae incertae sedis</taxon>
        <taxon>Coccomyxaceae</taxon>
        <taxon>Coccomyxa</taxon>
        <taxon>Coccomyxa subellipsoidea</taxon>
    </lineage>
</organism>
<accession>I0YIK8</accession>
<dbReference type="RefSeq" id="XP_005642771.1">
    <property type="nucleotide sequence ID" value="XM_005642714.1"/>
</dbReference>
<dbReference type="PANTHER" id="PTHR15157:SF5">
    <property type="entry name" value="UV RADIATION RESISTANCE-ASSOCIATED GENE PROTEIN"/>
    <property type="match status" value="1"/>
</dbReference>
<dbReference type="AlphaFoldDB" id="I0YIK8"/>